<name>Q6GZX6_MICDP</name>
<reference evidence="1" key="1">
    <citation type="journal article" date="2004" name="J. Bacteriol.">
        <title>Genomic DNA microarray analysis: identification of new genes regulated by light color in the cyanobacterium Fremyella diplosiphon.</title>
        <authorList>
            <person name="Stowe-Evans E.L."/>
            <person name="Ford J."/>
            <person name="Kehoe D.M."/>
        </authorList>
    </citation>
    <scope>NUCLEOTIDE SEQUENCE</scope>
    <source>
        <strain evidence="1">FD33</strain>
    </source>
</reference>
<evidence type="ECO:0000313" key="1">
    <source>
        <dbReference type="EMBL" id="AAT41993.1"/>
    </source>
</evidence>
<protein>
    <submittedName>
        <fullName evidence="1">Uncharacterized protein</fullName>
    </submittedName>
</protein>
<reference evidence="1" key="2">
    <citation type="submission" date="2004-02" db="EMBL/GenBank/DDBJ databases">
        <authorList>
            <person name="Stowe-Evans E."/>
            <person name="Ford J."/>
            <person name="Kehoe D.M."/>
        </authorList>
    </citation>
    <scope>NUCLEOTIDE SEQUENCE</scope>
    <source>
        <strain evidence="1">FD33</strain>
    </source>
</reference>
<organism evidence="1">
    <name type="scientific">Microchaete diplosiphon</name>
    <name type="common">Fremyella diplosiphon</name>
    <dbReference type="NCBI Taxonomy" id="1197"/>
    <lineage>
        <taxon>Bacteria</taxon>
        <taxon>Bacillati</taxon>
        <taxon>Cyanobacteriota</taxon>
        <taxon>Cyanophyceae</taxon>
        <taxon>Nostocales</taxon>
        <taxon>Rivulariaceae</taxon>
        <taxon>Microchaete</taxon>
    </lineage>
</organism>
<dbReference type="EMBL" id="AY548463">
    <property type="protein sequence ID" value="AAT41993.1"/>
    <property type="molecule type" value="Genomic_DNA"/>
</dbReference>
<accession>Q6GZX6</accession>
<proteinExistence type="predicted"/>
<sequence length="273" mass="31085">MALPEGFSPFEHLQDMIRLNHNKIVRSYFSDVGDDDWVPEITSTRGALRTACTMLDSDTADMTLMRLYFLYDVLGYARSNLAVFYGSHDSVEAPVTGHPKVCFYFSQDAESVAQGKQKLDAEYSFRLVDETQSTITETKARTLATEIKNLFISARQGIVLTKSKTQYLYFHKERGYRLRIYGNTEADAVDIIQKLLQLTNTTYDQDRLTVAVPKRSNTATPETQVVYGKSTKKKQFRPTANVRFRYAYMEIPGKPIPVFLVDTTFRYGGLVAI</sequence>
<dbReference type="AlphaFoldDB" id="Q6GZX6"/>